<reference evidence="7 8" key="1">
    <citation type="submission" date="2013-06" db="EMBL/GenBank/DDBJ databases">
        <title>Complete genome sequence of Paenibacillus mucilaginosus K02.</title>
        <authorList>
            <person name="Xiao B."/>
            <person name="Sun L."/>
            <person name="Xiao L."/>
            <person name="Lian B."/>
        </authorList>
    </citation>
    <scope>NUCLEOTIDE SEQUENCE [LARGE SCALE GENOMIC DNA]</scope>
    <source>
        <strain evidence="7 8">K02</strain>
    </source>
</reference>
<dbReference type="PROSITE" id="PS50110">
    <property type="entry name" value="RESPONSE_REGULATORY"/>
    <property type="match status" value="1"/>
</dbReference>
<dbReference type="InterPro" id="IPR020449">
    <property type="entry name" value="Tscrpt_reg_AraC-type_HTH"/>
</dbReference>
<name>I0BMC1_9BACL</name>
<dbReference type="PANTHER" id="PTHR43280">
    <property type="entry name" value="ARAC-FAMILY TRANSCRIPTIONAL REGULATOR"/>
    <property type="match status" value="1"/>
</dbReference>
<evidence type="ECO:0000256" key="1">
    <source>
        <dbReference type="ARBA" id="ARBA00023015"/>
    </source>
</evidence>
<dbReference type="PRINTS" id="PR00032">
    <property type="entry name" value="HTHARAC"/>
</dbReference>
<keyword evidence="2" id="KW-0238">DNA-binding</keyword>
<proteinExistence type="predicted"/>
<dbReference type="InterPro" id="IPR011006">
    <property type="entry name" value="CheY-like_superfamily"/>
</dbReference>
<dbReference type="KEGG" id="pmw:B2K_22940"/>
<dbReference type="GO" id="GO:0003700">
    <property type="term" value="F:DNA-binding transcription factor activity"/>
    <property type="evidence" value="ECO:0007669"/>
    <property type="project" value="InterPro"/>
</dbReference>
<dbReference type="AlphaFoldDB" id="I0BMC1"/>
<sequence length="260" mass="29677">MMIPSKRILIVDDEPRSRQGLAKMLEAWSAGRHRIRTADNGYEALRILESEPVHLLLSDIRMPEISGLQLAGSGERVSWPNQPAVILISGYAEFEYAQKAIELGVTRYLLKPVSREKLLDAVERALETEEQRSRLGLIEKVADPQLLTAAVHQLAVSEPVEEALRYMDEHLHLPFTLREVAEQIHLNASYFSVLFKEQMGMTFSEYVTRRRLQKAKEMLLQTRLPIAEIAERAGYQSAKYFSKIFKEYEGTSPGAYRSET</sequence>
<dbReference type="InterPro" id="IPR009057">
    <property type="entry name" value="Homeodomain-like_sf"/>
</dbReference>
<keyword evidence="4" id="KW-0597">Phosphoprotein</keyword>
<keyword evidence="3" id="KW-0804">Transcription</keyword>
<keyword evidence="1" id="KW-0805">Transcription regulation</keyword>
<dbReference type="HOGENOM" id="CLU_000445_5_1_9"/>
<feature type="domain" description="HTH araC/xylS-type" evidence="5">
    <location>
        <begin position="161"/>
        <end position="259"/>
    </location>
</feature>
<evidence type="ECO:0000256" key="3">
    <source>
        <dbReference type="ARBA" id="ARBA00023163"/>
    </source>
</evidence>
<dbReference type="Gene3D" id="3.40.50.2300">
    <property type="match status" value="1"/>
</dbReference>
<dbReference type="GO" id="GO:0043565">
    <property type="term" value="F:sequence-specific DNA binding"/>
    <property type="evidence" value="ECO:0007669"/>
    <property type="project" value="InterPro"/>
</dbReference>
<dbReference type="PROSITE" id="PS00041">
    <property type="entry name" value="HTH_ARAC_FAMILY_1"/>
    <property type="match status" value="1"/>
</dbReference>
<dbReference type="GO" id="GO:0000160">
    <property type="term" value="P:phosphorelay signal transduction system"/>
    <property type="evidence" value="ECO:0007669"/>
    <property type="project" value="InterPro"/>
</dbReference>
<dbReference type="PROSITE" id="PS01124">
    <property type="entry name" value="HTH_ARAC_FAMILY_2"/>
    <property type="match status" value="1"/>
</dbReference>
<dbReference type="Proteomes" id="UP000007392">
    <property type="component" value="Chromosome"/>
</dbReference>
<dbReference type="InterPro" id="IPR018062">
    <property type="entry name" value="HTH_AraC-typ_CS"/>
</dbReference>
<evidence type="ECO:0000256" key="2">
    <source>
        <dbReference type="ARBA" id="ARBA00023125"/>
    </source>
</evidence>
<dbReference type="EMBL" id="CP003422">
    <property type="protein sequence ID" value="AFH63518.1"/>
    <property type="molecule type" value="Genomic_DNA"/>
</dbReference>
<dbReference type="Pfam" id="PF00072">
    <property type="entry name" value="Response_reg"/>
    <property type="match status" value="1"/>
</dbReference>
<dbReference type="SMART" id="SM00342">
    <property type="entry name" value="HTH_ARAC"/>
    <property type="match status" value="1"/>
</dbReference>
<dbReference type="SMART" id="SM00448">
    <property type="entry name" value="REC"/>
    <property type="match status" value="1"/>
</dbReference>
<dbReference type="Gene3D" id="1.10.10.60">
    <property type="entry name" value="Homeodomain-like"/>
    <property type="match status" value="2"/>
</dbReference>
<feature type="modified residue" description="4-aspartylphosphate" evidence="4">
    <location>
        <position position="59"/>
    </location>
</feature>
<organism evidence="7 8">
    <name type="scientific">Paenibacillus mucilaginosus K02</name>
    <dbReference type="NCBI Taxonomy" id="997761"/>
    <lineage>
        <taxon>Bacteria</taxon>
        <taxon>Bacillati</taxon>
        <taxon>Bacillota</taxon>
        <taxon>Bacilli</taxon>
        <taxon>Bacillales</taxon>
        <taxon>Paenibacillaceae</taxon>
        <taxon>Paenibacillus</taxon>
    </lineage>
</organism>
<dbReference type="InterPro" id="IPR001789">
    <property type="entry name" value="Sig_transdc_resp-reg_receiver"/>
</dbReference>
<dbReference type="Pfam" id="PF12833">
    <property type="entry name" value="HTH_18"/>
    <property type="match status" value="1"/>
</dbReference>
<dbReference type="PATRIC" id="fig|997761.3.peg.4527"/>
<protein>
    <submittedName>
        <fullName evidence="7">Chemotaxis protein CheY</fullName>
    </submittedName>
</protein>
<evidence type="ECO:0000259" key="6">
    <source>
        <dbReference type="PROSITE" id="PS50110"/>
    </source>
</evidence>
<evidence type="ECO:0000259" key="5">
    <source>
        <dbReference type="PROSITE" id="PS01124"/>
    </source>
</evidence>
<dbReference type="SUPFAM" id="SSF52172">
    <property type="entry name" value="CheY-like"/>
    <property type="match status" value="1"/>
</dbReference>
<dbReference type="InterPro" id="IPR018060">
    <property type="entry name" value="HTH_AraC"/>
</dbReference>
<feature type="domain" description="Response regulatory" evidence="6">
    <location>
        <begin position="7"/>
        <end position="126"/>
    </location>
</feature>
<evidence type="ECO:0000313" key="8">
    <source>
        <dbReference type="Proteomes" id="UP000007392"/>
    </source>
</evidence>
<evidence type="ECO:0000313" key="7">
    <source>
        <dbReference type="EMBL" id="AFH63518.1"/>
    </source>
</evidence>
<dbReference type="SUPFAM" id="SSF46689">
    <property type="entry name" value="Homeodomain-like"/>
    <property type="match status" value="2"/>
</dbReference>
<dbReference type="PANTHER" id="PTHR43280:SF10">
    <property type="entry name" value="REGULATORY PROTEIN POCR"/>
    <property type="match status" value="1"/>
</dbReference>
<dbReference type="CDD" id="cd17536">
    <property type="entry name" value="REC_YesN-like"/>
    <property type="match status" value="1"/>
</dbReference>
<evidence type="ECO:0000256" key="4">
    <source>
        <dbReference type="PROSITE-ProRule" id="PRU00169"/>
    </source>
</evidence>
<accession>I0BMC1</accession>
<gene>
    <name evidence="7" type="ORF">B2K_22940</name>
</gene>